<organism evidence="2">
    <name type="scientific">Chaetoceros debilis</name>
    <dbReference type="NCBI Taxonomy" id="122233"/>
    <lineage>
        <taxon>Eukaryota</taxon>
        <taxon>Sar</taxon>
        <taxon>Stramenopiles</taxon>
        <taxon>Ochrophyta</taxon>
        <taxon>Bacillariophyta</taxon>
        <taxon>Coscinodiscophyceae</taxon>
        <taxon>Chaetocerotophycidae</taxon>
        <taxon>Chaetocerotales</taxon>
        <taxon>Chaetocerotaceae</taxon>
        <taxon>Chaetoceros</taxon>
    </lineage>
</organism>
<gene>
    <name evidence="2" type="ORF">CDEB00056_LOCUS16574</name>
</gene>
<feature type="compositionally biased region" description="Polar residues" evidence="1">
    <location>
        <begin position="366"/>
        <end position="376"/>
    </location>
</feature>
<dbReference type="EMBL" id="HBIO01021507">
    <property type="protein sequence ID" value="CAE0471721.1"/>
    <property type="molecule type" value="Transcribed_RNA"/>
</dbReference>
<proteinExistence type="predicted"/>
<reference evidence="2" key="1">
    <citation type="submission" date="2021-01" db="EMBL/GenBank/DDBJ databases">
        <authorList>
            <person name="Corre E."/>
            <person name="Pelletier E."/>
            <person name="Niang G."/>
            <person name="Scheremetjew M."/>
            <person name="Finn R."/>
            <person name="Kale V."/>
            <person name="Holt S."/>
            <person name="Cochrane G."/>
            <person name="Meng A."/>
            <person name="Brown T."/>
            <person name="Cohen L."/>
        </authorList>
    </citation>
    <scope>NUCLEOTIDE SEQUENCE</scope>
    <source>
        <strain evidence="2">MM31A-1</strain>
    </source>
</reference>
<accession>A0A7S3VCC3</accession>
<feature type="region of interest" description="Disordered" evidence="1">
    <location>
        <begin position="187"/>
        <end position="211"/>
    </location>
</feature>
<evidence type="ECO:0000256" key="1">
    <source>
        <dbReference type="SAM" id="MobiDB-lite"/>
    </source>
</evidence>
<evidence type="ECO:0000313" key="2">
    <source>
        <dbReference type="EMBL" id="CAE0471721.1"/>
    </source>
</evidence>
<feature type="region of interest" description="Disordered" evidence="1">
    <location>
        <begin position="332"/>
        <end position="405"/>
    </location>
</feature>
<feature type="compositionally biased region" description="Basic and acidic residues" evidence="1">
    <location>
        <begin position="195"/>
        <end position="211"/>
    </location>
</feature>
<protein>
    <submittedName>
        <fullName evidence="2">Uncharacterized protein</fullName>
    </submittedName>
</protein>
<dbReference type="AlphaFoldDB" id="A0A7S3VCC3"/>
<feature type="region of interest" description="Disordered" evidence="1">
    <location>
        <begin position="272"/>
        <end position="296"/>
    </location>
</feature>
<feature type="compositionally biased region" description="Basic and acidic residues" evidence="1">
    <location>
        <begin position="339"/>
        <end position="348"/>
    </location>
</feature>
<name>A0A7S3VCC3_9STRA</name>
<sequence length="513" mass="57912">MATDDATIFREVQNDSNFVHSTDLYHDTMNKISYLNNAEDLKYALKVHSRGVDTGENELVRHFAKNAIISQNFSADSPRCIADAYPFFDEVTKDTHIGNSCDSASCKTPDTFYASYGSEDNDPRDLLNYEKREEEFDHKKSCHGHRSDADDNNKSAFINKTFPFENEEVQEKFDEFLLGRKNDERGTECFVPRSPKKESRAKPPRFFRDPSPIHERLAMTKTKSATLRQESSGKQREEIHNNRCRVPFYCTVANSSCESVLTSDFTVTSSTVSSSSSEHSCKEKTGCVSRPPSSRTRYIRASEAPCQDRIKEAMKIVRTASPFHDRLASVETKSGLLRRQTEKAERKNNTSNSGSRSRPAFYTMTIGPTRQSSYRNESPVARRVSSTPIRSGVPPSRCTSSPSKKNLGLLGDAEMQKTWGKLNSLQTNTLYSRLARQDTIASSKRILPTPGRHIMLSPYEQAKLAKNSMVEGRNKSKKTSSDFFDKLSKDQTFSTFSKSQIVGLPTDTSYSEY</sequence>